<evidence type="ECO:0000259" key="1">
    <source>
        <dbReference type="Pfam" id="PF01370"/>
    </source>
</evidence>
<dbReference type="EMBL" id="RJKN01000003">
    <property type="protein sequence ID" value="ROP43949.1"/>
    <property type="molecule type" value="Genomic_DNA"/>
</dbReference>
<dbReference type="Pfam" id="PF01370">
    <property type="entry name" value="Epimerase"/>
    <property type="match status" value="1"/>
</dbReference>
<sequence length="322" mass="34172">MRIAVVGATGHVGTYLVPRLVRAGHEVVALSRGTREPYTPDDAWQQVERVVVDRDAEDAAGTFAATLLATRPDAVVDLVCFTEESGRALVEGLRGEVSHLVHIGTVWVHGLSSVAPMDEEDDREPYGEYGVAKDALERMLLAESRGGGLPCTVVHPGHISGPGWECVTPAGNRDARVWQALAAGETLLLPGSGAELMHHVHADDVALLVQLALEQPAAAAGQAFHAVSPQAMTSRGLARAAAGWFGREADVEVVPWEQFGATVSPEHLAESEDHLLRSHSASTRRAREALGFVPQHSSADTCREAVRALVDAGELDLGGARP</sequence>
<dbReference type="PANTHER" id="PTHR43245">
    <property type="entry name" value="BIFUNCTIONAL POLYMYXIN RESISTANCE PROTEIN ARNA"/>
    <property type="match status" value="1"/>
</dbReference>
<dbReference type="SUPFAM" id="SSF51735">
    <property type="entry name" value="NAD(P)-binding Rossmann-fold domains"/>
    <property type="match status" value="1"/>
</dbReference>
<keyword evidence="3" id="KW-1185">Reference proteome</keyword>
<protein>
    <submittedName>
        <fullName evidence="2">Nucleoside-diphosphate-sugar epimerase</fullName>
    </submittedName>
</protein>
<organism evidence="2 3">
    <name type="scientific">Pseudokineococcus lusitanus</name>
    <dbReference type="NCBI Taxonomy" id="763993"/>
    <lineage>
        <taxon>Bacteria</taxon>
        <taxon>Bacillati</taxon>
        <taxon>Actinomycetota</taxon>
        <taxon>Actinomycetes</taxon>
        <taxon>Kineosporiales</taxon>
        <taxon>Kineosporiaceae</taxon>
        <taxon>Pseudokineococcus</taxon>
    </lineage>
</organism>
<feature type="domain" description="NAD-dependent epimerase/dehydratase" evidence="1">
    <location>
        <begin position="3"/>
        <end position="222"/>
    </location>
</feature>
<dbReference type="InterPro" id="IPR001509">
    <property type="entry name" value="Epimerase_deHydtase"/>
</dbReference>
<name>A0A3N1HNB7_9ACTN</name>
<comment type="caution">
    <text evidence="2">The sequence shown here is derived from an EMBL/GenBank/DDBJ whole genome shotgun (WGS) entry which is preliminary data.</text>
</comment>
<accession>A0A3N1HNB7</accession>
<dbReference type="Gene3D" id="3.40.50.720">
    <property type="entry name" value="NAD(P)-binding Rossmann-like Domain"/>
    <property type="match status" value="1"/>
</dbReference>
<gene>
    <name evidence="2" type="ORF">EDC03_1546</name>
</gene>
<dbReference type="InParanoid" id="A0A3N1HNB7"/>
<evidence type="ECO:0000313" key="2">
    <source>
        <dbReference type="EMBL" id="ROP43949.1"/>
    </source>
</evidence>
<dbReference type="InterPro" id="IPR050177">
    <property type="entry name" value="Lipid_A_modif_metabolic_enz"/>
</dbReference>
<proteinExistence type="predicted"/>
<dbReference type="AlphaFoldDB" id="A0A3N1HNB7"/>
<dbReference type="RefSeq" id="WP_123379601.1">
    <property type="nucleotide sequence ID" value="NZ_RJKN01000003.1"/>
</dbReference>
<evidence type="ECO:0000313" key="3">
    <source>
        <dbReference type="Proteomes" id="UP000276232"/>
    </source>
</evidence>
<reference evidence="2 3" key="1">
    <citation type="journal article" date="2015" name="Stand. Genomic Sci.">
        <title>Genomic Encyclopedia of Bacterial and Archaeal Type Strains, Phase III: the genomes of soil and plant-associated and newly described type strains.</title>
        <authorList>
            <person name="Whitman W.B."/>
            <person name="Woyke T."/>
            <person name="Klenk H.P."/>
            <person name="Zhou Y."/>
            <person name="Lilburn T.G."/>
            <person name="Beck B.J."/>
            <person name="De Vos P."/>
            <person name="Vandamme P."/>
            <person name="Eisen J.A."/>
            <person name="Garrity G."/>
            <person name="Hugenholtz P."/>
            <person name="Kyrpides N.C."/>
        </authorList>
    </citation>
    <scope>NUCLEOTIDE SEQUENCE [LARGE SCALE GENOMIC DNA]</scope>
    <source>
        <strain evidence="2 3">CECT 7306</strain>
    </source>
</reference>
<dbReference type="Proteomes" id="UP000276232">
    <property type="component" value="Unassembled WGS sequence"/>
</dbReference>
<dbReference type="InterPro" id="IPR036291">
    <property type="entry name" value="NAD(P)-bd_dom_sf"/>
</dbReference>
<dbReference type="OrthoDB" id="9774199at2"/>
<dbReference type="PANTHER" id="PTHR43245:SF55">
    <property type="entry name" value="NAD(P)-BINDING DOMAIN-CONTAINING PROTEIN"/>
    <property type="match status" value="1"/>
</dbReference>